<evidence type="ECO:0000313" key="2">
    <source>
        <dbReference type="Proteomes" id="UP001057402"/>
    </source>
</evidence>
<comment type="caution">
    <text evidence="1">The sequence shown here is derived from an EMBL/GenBank/DDBJ whole genome shotgun (WGS) entry which is preliminary data.</text>
</comment>
<proteinExistence type="predicted"/>
<gene>
    <name evidence="1" type="ORF">MLD38_027622</name>
</gene>
<accession>A0ACB9P264</accession>
<keyword evidence="2" id="KW-1185">Reference proteome</keyword>
<sequence length="359" mass="39910">MVGLPKSALDHLGASPIGTRKSPTNSFDGVPDVVDLSAADACFRIVRACEEYGFFKVVKHGVPPEVSARLEEEAFGFFGLPQDVKEEGGPPDPFGYGTRMIGLNGDVGWVEFLLLPTDRGNASEKANSFFHGCLGESFRRAMEEYTARVKELTVEVLELIAEGLGIKERDVLSSMAMDERNDGCFRMNHYPPLKSKAPHEHSESDTMLGSTMNTGDGRRNLVGFGEHTDPQIISVLRSNDTAGLEIRLRDGRWVSVPSDQSSFFVCVGDTLQVLTNGRLRSVKHRVLVHDVNERARLSMIYFGSPARDKKISPLPWLLKSEEEQGGKSMYKEFTWGEYKDSAYKTNLSHDRLSLFEISP</sequence>
<evidence type="ECO:0000313" key="1">
    <source>
        <dbReference type="EMBL" id="KAI4343079.1"/>
    </source>
</evidence>
<dbReference type="Proteomes" id="UP001057402">
    <property type="component" value="Chromosome 7"/>
</dbReference>
<reference evidence="2" key="1">
    <citation type="journal article" date="2023" name="Front. Plant Sci.">
        <title>Chromosomal-level genome assembly of Melastoma candidum provides insights into trichome evolution.</title>
        <authorList>
            <person name="Zhong Y."/>
            <person name="Wu W."/>
            <person name="Sun C."/>
            <person name="Zou P."/>
            <person name="Liu Y."/>
            <person name="Dai S."/>
            <person name="Zhou R."/>
        </authorList>
    </citation>
    <scope>NUCLEOTIDE SEQUENCE [LARGE SCALE GENOMIC DNA]</scope>
</reference>
<dbReference type="EMBL" id="CM042886">
    <property type="protein sequence ID" value="KAI4343079.1"/>
    <property type="molecule type" value="Genomic_DNA"/>
</dbReference>
<organism evidence="1 2">
    <name type="scientific">Melastoma candidum</name>
    <dbReference type="NCBI Taxonomy" id="119954"/>
    <lineage>
        <taxon>Eukaryota</taxon>
        <taxon>Viridiplantae</taxon>
        <taxon>Streptophyta</taxon>
        <taxon>Embryophyta</taxon>
        <taxon>Tracheophyta</taxon>
        <taxon>Spermatophyta</taxon>
        <taxon>Magnoliopsida</taxon>
        <taxon>eudicotyledons</taxon>
        <taxon>Gunneridae</taxon>
        <taxon>Pentapetalae</taxon>
        <taxon>rosids</taxon>
        <taxon>malvids</taxon>
        <taxon>Myrtales</taxon>
        <taxon>Melastomataceae</taxon>
        <taxon>Melastomatoideae</taxon>
        <taxon>Melastomateae</taxon>
        <taxon>Melastoma</taxon>
    </lineage>
</organism>
<protein>
    <submittedName>
        <fullName evidence="1">Uncharacterized protein</fullName>
    </submittedName>
</protein>
<name>A0ACB9P264_9MYRT</name>